<feature type="transmembrane region" description="Helical" evidence="1">
    <location>
        <begin position="54"/>
        <end position="73"/>
    </location>
</feature>
<reference evidence="2" key="3">
    <citation type="submission" date="2025-09" db="UniProtKB">
        <authorList>
            <consortium name="Ensembl"/>
        </authorList>
    </citation>
    <scope>IDENTIFICATION</scope>
</reference>
<dbReference type="AlphaFoldDB" id="A0A7N9D9B7"/>
<proteinExistence type="predicted"/>
<sequence length="113" mass="12888">MFISDFIFIFETESRSVTQAGVQWHNLGSLQSLPPRFRRFSCLHLPSSWEYRHVPSQPVNFCIFVFLYFFVFLERRGFAVLARLVSNSWAQVICPPQPPKVLGLQAGATAPGP</sequence>
<dbReference type="GeneTree" id="ENSGT00940000161627"/>
<evidence type="ECO:0000256" key="1">
    <source>
        <dbReference type="SAM" id="Phobius"/>
    </source>
</evidence>
<dbReference type="Ensembl" id="ENSMFAT00000099640.1">
    <property type="protein sequence ID" value="ENSMFAP00000059274.1"/>
    <property type="gene ID" value="ENSMFAG00000050002.1"/>
</dbReference>
<evidence type="ECO:0000313" key="3">
    <source>
        <dbReference type="Proteomes" id="UP000233100"/>
    </source>
</evidence>
<name>A0A7N9D9B7_MACFA</name>
<dbReference type="PANTHER" id="PTHR46254:SF12">
    <property type="entry name" value="RNA BINDING MOTIF SINGLE STRANDED INTERACTING PROTEIN 2"/>
    <property type="match status" value="1"/>
</dbReference>
<keyword evidence="1" id="KW-0812">Transmembrane</keyword>
<keyword evidence="1" id="KW-0472">Membrane</keyword>
<keyword evidence="3" id="KW-1185">Reference proteome</keyword>
<dbReference type="Proteomes" id="UP000233100">
    <property type="component" value="Chromosome 14"/>
</dbReference>
<keyword evidence="1" id="KW-1133">Transmembrane helix</keyword>
<accession>A0A7N9D9B7</accession>
<reference evidence="2 3" key="1">
    <citation type="submission" date="2013-03" db="EMBL/GenBank/DDBJ databases">
        <authorList>
            <person name="Warren W."/>
            <person name="Wilson R.K."/>
        </authorList>
    </citation>
    <scope>NUCLEOTIDE SEQUENCE</scope>
</reference>
<organism evidence="2 3">
    <name type="scientific">Macaca fascicularis</name>
    <name type="common">Crab-eating macaque</name>
    <name type="synonym">Cynomolgus monkey</name>
    <dbReference type="NCBI Taxonomy" id="9541"/>
    <lineage>
        <taxon>Eukaryota</taxon>
        <taxon>Metazoa</taxon>
        <taxon>Chordata</taxon>
        <taxon>Craniata</taxon>
        <taxon>Vertebrata</taxon>
        <taxon>Euteleostomi</taxon>
        <taxon>Mammalia</taxon>
        <taxon>Eutheria</taxon>
        <taxon>Euarchontoglires</taxon>
        <taxon>Primates</taxon>
        <taxon>Haplorrhini</taxon>
        <taxon>Catarrhini</taxon>
        <taxon>Cercopithecidae</taxon>
        <taxon>Cercopithecinae</taxon>
        <taxon>Macaca</taxon>
    </lineage>
</organism>
<dbReference type="PANTHER" id="PTHR46254">
    <property type="entry name" value="PROTEIN GVQW1-RELATED"/>
    <property type="match status" value="1"/>
</dbReference>
<protein>
    <submittedName>
        <fullName evidence="2">Uncharacterized protein</fullName>
    </submittedName>
</protein>
<evidence type="ECO:0000313" key="2">
    <source>
        <dbReference type="Ensembl" id="ENSMFAP00000059274.1"/>
    </source>
</evidence>
<reference evidence="2" key="2">
    <citation type="submission" date="2025-08" db="UniProtKB">
        <authorList>
            <consortium name="Ensembl"/>
        </authorList>
    </citation>
    <scope>IDENTIFICATION</scope>
</reference>